<evidence type="ECO:0000313" key="2">
    <source>
        <dbReference type="EMBL" id="XDV57589.1"/>
    </source>
</evidence>
<keyword evidence="1" id="KW-1133">Transmembrane helix</keyword>
<sequence>MTIHPHVTSAQEATVKQLLRRASKRMRASQVFSIVPHAREMDANREFASDRGADNVVWFFGALTVFMVVYVICLKIGAI</sequence>
<dbReference type="EMBL" id="CP165734">
    <property type="protein sequence ID" value="XDV57589.1"/>
    <property type="molecule type" value="Genomic_DNA"/>
</dbReference>
<organism evidence="2">
    <name type="scientific">Bradyrhizobium sp. LLZ17</name>
    <dbReference type="NCBI Taxonomy" id="3239388"/>
    <lineage>
        <taxon>Bacteria</taxon>
        <taxon>Pseudomonadati</taxon>
        <taxon>Pseudomonadota</taxon>
        <taxon>Alphaproteobacteria</taxon>
        <taxon>Hyphomicrobiales</taxon>
        <taxon>Nitrobacteraceae</taxon>
        <taxon>Bradyrhizobium</taxon>
    </lineage>
</organism>
<dbReference type="RefSeq" id="WP_369722011.1">
    <property type="nucleotide sequence ID" value="NZ_CP165734.1"/>
</dbReference>
<evidence type="ECO:0000256" key="1">
    <source>
        <dbReference type="SAM" id="Phobius"/>
    </source>
</evidence>
<gene>
    <name evidence="2" type="ORF">AB8Z38_34570</name>
</gene>
<proteinExistence type="predicted"/>
<dbReference type="AlphaFoldDB" id="A0AB39XI01"/>
<feature type="transmembrane region" description="Helical" evidence="1">
    <location>
        <begin position="56"/>
        <end position="78"/>
    </location>
</feature>
<keyword evidence="1" id="KW-0812">Transmembrane</keyword>
<keyword evidence="1" id="KW-0472">Membrane</keyword>
<protein>
    <submittedName>
        <fullName evidence="2">Uncharacterized protein</fullName>
    </submittedName>
</protein>
<accession>A0AB39XI01</accession>
<reference evidence="2" key="1">
    <citation type="submission" date="2024-08" db="EMBL/GenBank/DDBJ databases">
        <authorList>
            <person name="Chaddad Z."/>
            <person name="Lamrabet M."/>
            <person name="Bouhnik O."/>
            <person name="Alami S."/>
            <person name="Wipf D."/>
            <person name="Courty P.E."/>
            <person name="Missbah El Idrissi M."/>
        </authorList>
    </citation>
    <scope>NUCLEOTIDE SEQUENCE</scope>
    <source>
        <strain evidence="2">LLZ17</strain>
    </source>
</reference>
<name>A0AB39XI01_9BRAD</name>